<evidence type="ECO:0000259" key="1">
    <source>
        <dbReference type="Pfam" id="PF14301"/>
    </source>
</evidence>
<dbReference type="RefSeq" id="WP_217855678.1">
    <property type="nucleotide sequence ID" value="NZ_CP077079.1"/>
</dbReference>
<keyword evidence="3" id="KW-1185">Reference proteome</keyword>
<organism evidence="2 3">
    <name type="scientific">Pseudomonas asgharzadehiana</name>
    <dbReference type="NCBI Taxonomy" id="2842349"/>
    <lineage>
        <taxon>Bacteria</taxon>
        <taxon>Pseudomonadati</taxon>
        <taxon>Pseudomonadota</taxon>
        <taxon>Gammaproteobacteria</taxon>
        <taxon>Pseudomonadales</taxon>
        <taxon>Pseudomonadaceae</taxon>
        <taxon>Pseudomonas</taxon>
    </lineage>
</organism>
<dbReference type="EMBL" id="CP077079">
    <property type="protein sequence ID" value="QXH67808.1"/>
    <property type="molecule type" value="Genomic_DNA"/>
</dbReference>
<accession>A0ABX8P1U5</accession>
<dbReference type="InterPro" id="IPR025484">
    <property type="entry name" value="DUF4376"/>
</dbReference>
<dbReference type="Proteomes" id="UP000886848">
    <property type="component" value="Chromosome"/>
</dbReference>
<sequence>MNSYFYSPSLHTFLIAGLHKNRPADCVPLSDAEHTALMMHQSQGFEITFDRELMKPVARELAPPTETERLTAMHLEKTAQVNLACEAAITGGFWSSALGEPFQYASQLDDQLNLTGVIQTGMDSLYACRDQLGTKLFRSHTAEQLRHVGSDFSSFKQQLLQKANGLKQALDRALADSDLASLQLVSWEDAQ</sequence>
<evidence type="ECO:0000313" key="3">
    <source>
        <dbReference type="Proteomes" id="UP000886848"/>
    </source>
</evidence>
<gene>
    <name evidence="2" type="ORF">KSS96_02395</name>
</gene>
<evidence type="ECO:0000313" key="2">
    <source>
        <dbReference type="EMBL" id="QXH67808.1"/>
    </source>
</evidence>
<reference evidence="2" key="1">
    <citation type="journal article" date="2021" name="Microorganisms">
        <title>The Ever-Expanding Pseudomonas Genus: Description of 43 New Species and Partition of the Pseudomonas putida Group.</title>
        <authorList>
            <person name="Girard L."/>
            <person name="Lood C."/>
            <person name="Hofte M."/>
            <person name="Vandamme P."/>
            <person name="Rokni-Zadeh H."/>
            <person name="van Noort V."/>
            <person name="Lavigne R."/>
            <person name="De Mot R."/>
        </authorList>
    </citation>
    <scope>NUCLEOTIDE SEQUENCE</scope>
    <source>
        <strain evidence="2">SWRI132</strain>
    </source>
</reference>
<protein>
    <recommendedName>
        <fullName evidence="1">DUF4376 domain-containing protein</fullName>
    </recommendedName>
</protein>
<dbReference type="Pfam" id="PF14301">
    <property type="entry name" value="DUF4376"/>
    <property type="match status" value="1"/>
</dbReference>
<feature type="domain" description="DUF4376" evidence="1">
    <location>
        <begin position="76"/>
        <end position="175"/>
    </location>
</feature>
<name>A0ABX8P1U5_9PSED</name>
<proteinExistence type="predicted"/>